<comment type="caution">
    <text evidence="2">The sequence shown here is derived from an EMBL/GenBank/DDBJ whole genome shotgun (WGS) entry which is preliminary data.</text>
</comment>
<keyword evidence="1" id="KW-0812">Transmembrane</keyword>
<evidence type="ECO:0000256" key="1">
    <source>
        <dbReference type="SAM" id="Phobius"/>
    </source>
</evidence>
<dbReference type="EMBL" id="RBZM01000001">
    <property type="protein sequence ID" value="RKP57982.1"/>
    <property type="molecule type" value="Genomic_DNA"/>
</dbReference>
<gene>
    <name evidence="2" type="ORF">D7Z26_00245</name>
</gene>
<dbReference type="Proteomes" id="UP000282076">
    <property type="component" value="Unassembled WGS sequence"/>
</dbReference>
<reference evidence="2 3" key="1">
    <citation type="submission" date="2018-10" db="EMBL/GenBank/DDBJ databases">
        <title>Cohnella sp. M2MS4P-1, whole genome shotgun sequence.</title>
        <authorList>
            <person name="Tuo L."/>
        </authorList>
    </citation>
    <scope>NUCLEOTIDE SEQUENCE [LARGE SCALE GENOMIC DNA]</scope>
    <source>
        <strain evidence="2 3">M2MS4P-1</strain>
    </source>
</reference>
<evidence type="ECO:0000313" key="3">
    <source>
        <dbReference type="Proteomes" id="UP000282076"/>
    </source>
</evidence>
<dbReference type="RefSeq" id="WP_120973654.1">
    <property type="nucleotide sequence ID" value="NZ_RBZM01000001.1"/>
</dbReference>
<accession>A0A494Y5T7</accession>
<feature type="transmembrane region" description="Helical" evidence="1">
    <location>
        <begin position="5"/>
        <end position="24"/>
    </location>
</feature>
<proteinExistence type="predicted"/>
<dbReference type="OrthoDB" id="2474144at2"/>
<protein>
    <submittedName>
        <fullName evidence="2">Uncharacterized protein</fullName>
    </submittedName>
</protein>
<organism evidence="2 3">
    <name type="scientific">Cohnella endophytica</name>
    <dbReference type="NCBI Taxonomy" id="2419778"/>
    <lineage>
        <taxon>Bacteria</taxon>
        <taxon>Bacillati</taxon>
        <taxon>Bacillota</taxon>
        <taxon>Bacilli</taxon>
        <taxon>Bacillales</taxon>
        <taxon>Paenibacillaceae</taxon>
        <taxon>Cohnella</taxon>
    </lineage>
</organism>
<evidence type="ECO:0000313" key="2">
    <source>
        <dbReference type="EMBL" id="RKP57982.1"/>
    </source>
</evidence>
<keyword evidence="1" id="KW-1133">Transmembrane helix</keyword>
<keyword evidence="1" id="KW-0472">Membrane</keyword>
<sequence>MKRKIIVIISTILIIILFASFIYLRNNQVINITGLTQSNETGKQSIILELENKGVADIKLLKVFINNSQLPNKVELVASYSSHLVAGGLLDEDPDIKFTDDISSIKIRPATNSEQRIELIKSKAHPTDYGLRITYEDKVEIVKIKYKYLGLVFTKTVDLK</sequence>
<dbReference type="AlphaFoldDB" id="A0A494Y5T7"/>
<keyword evidence="3" id="KW-1185">Reference proteome</keyword>
<name>A0A494Y5T7_9BACL</name>